<name>A0A2P2MKP4_RHIMU</name>
<evidence type="ECO:0000313" key="1">
    <source>
        <dbReference type="EMBL" id="MBX30803.1"/>
    </source>
</evidence>
<dbReference type="AlphaFoldDB" id="A0A2P2MKP4"/>
<dbReference type="EMBL" id="GGEC01050319">
    <property type="protein sequence ID" value="MBX30803.1"/>
    <property type="molecule type" value="Transcribed_RNA"/>
</dbReference>
<proteinExistence type="predicted"/>
<organism evidence="1">
    <name type="scientific">Rhizophora mucronata</name>
    <name type="common">Asiatic mangrove</name>
    <dbReference type="NCBI Taxonomy" id="61149"/>
    <lineage>
        <taxon>Eukaryota</taxon>
        <taxon>Viridiplantae</taxon>
        <taxon>Streptophyta</taxon>
        <taxon>Embryophyta</taxon>
        <taxon>Tracheophyta</taxon>
        <taxon>Spermatophyta</taxon>
        <taxon>Magnoliopsida</taxon>
        <taxon>eudicotyledons</taxon>
        <taxon>Gunneridae</taxon>
        <taxon>Pentapetalae</taxon>
        <taxon>rosids</taxon>
        <taxon>fabids</taxon>
        <taxon>Malpighiales</taxon>
        <taxon>Rhizophoraceae</taxon>
        <taxon>Rhizophora</taxon>
    </lineage>
</organism>
<accession>A0A2P2MKP4</accession>
<reference evidence="1" key="1">
    <citation type="submission" date="2018-02" db="EMBL/GenBank/DDBJ databases">
        <title>Rhizophora mucronata_Transcriptome.</title>
        <authorList>
            <person name="Meera S.P."/>
            <person name="Sreeshan A."/>
            <person name="Augustine A."/>
        </authorList>
    </citation>
    <scope>NUCLEOTIDE SEQUENCE</scope>
    <source>
        <tissue evidence="1">Leaf</tissue>
    </source>
</reference>
<sequence>MGQGRVGTVGGCLVSSESLISKYCFFLLKKERRGSI</sequence>
<protein>
    <submittedName>
        <fullName evidence="1">Uncharacterized protein LOC105852994</fullName>
    </submittedName>
</protein>